<evidence type="ECO:0000313" key="2">
    <source>
        <dbReference type="Proteomes" id="UP000192132"/>
    </source>
</evidence>
<dbReference type="NCBIfam" id="NF045605">
    <property type="entry name" value="xseB_Acin_var"/>
    <property type="match status" value="1"/>
</dbReference>
<reference evidence="1 2" key="1">
    <citation type="submission" date="2016-10" db="EMBL/GenBank/DDBJ databases">
        <title>Draft Genome sequence of Alkanindiges sp. strain H1.</title>
        <authorList>
            <person name="Subhash Y."/>
            <person name="Lee S."/>
        </authorList>
    </citation>
    <scope>NUCLEOTIDE SEQUENCE [LARGE SCALE GENOMIC DNA]</scope>
    <source>
        <strain evidence="1 2">H1</strain>
    </source>
</reference>
<name>A0A1S8CQR7_9GAMM</name>
<dbReference type="STRING" id="1907941.BKE30_13950"/>
<evidence type="ECO:0000313" key="1">
    <source>
        <dbReference type="EMBL" id="ONG37663.1"/>
    </source>
</evidence>
<organism evidence="1 2">
    <name type="scientific">Alkanindiges hydrocarboniclasticus</name>
    <dbReference type="NCBI Taxonomy" id="1907941"/>
    <lineage>
        <taxon>Bacteria</taxon>
        <taxon>Pseudomonadati</taxon>
        <taxon>Pseudomonadota</taxon>
        <taxon>Gammaproteobacteria</taxon>
        <taxon>Moraxellales</taxon>
        <taxon>Moraxellaceae</taxon>
        <taxon>Alkanindiges</taxon>
    </lineage>
</organism>
<comment type="caution">
    <text evidence="1">The sequence shown here is derived from an EMBL/GenBank/DDBJ whole genome shotgun (WGS) entry which is preliminary data.</text>
</comment>
<proteinExistence type="predicted"/>
<protein>
    <submittedName>
        <fullName evidence="1">Uncharacterized protein</fullName>
    </submittedName>
</protein>
<keyword evidence="2" id="KW-1185">Reference proteome</keyword>
<sequence>MARLKPPLKGFSMSDVKTYKENRQILKDNLQVLQQSAEVDIDSLLGIVEASVDAYKQCATRIDAVEAALGEALKGLGND</sequence>
<gene>
    <name evidence="1" type="ORF">BKE30_13950</name>
</gene>
<dbReference type="AlphaFoldDB" id="A0A1S8CQR7"/>
<dbReference type="EMBL" id="MLCN01000047">
    <property type="protein sequence ID" value="ONG37663.1"/>
    <property type="molecule type" value="Genomic_DNA"/>
</dbReference>
<dbReference type="Proteomes" id="UP000192132">
    <property type="component" value="Unassembled WGS sequence"/>
</dbReference>
<accession>A0A1S8CQR7</accession>